<feature type="compositionally biased region" description="Polar residues" evidence="2">
    <location>
        <begin position="77"/>
        <end position="93"/>
    </location>
</feature>
<dbReference type="EMBL" id="ANJA01002214">
    <property type="protein sequence ID" value="ETO71315.1"/>
    <property type="molecule type" value="Genomic_DNA"/>
</dbReference>
<evidence type="ECO:0000313" key="3">
    <source>
        <dbReference type="EMBL" id="ETO71315.1"/>
    </source>
</evidence>
<gene>
    <name evidence="3" type="ORF">F444_12336</name>
</gene>
<evidence type="ECO:0000313" key="4">
    <source>
        <dbReference type="Proteomes" id="UP000028582"/>
    </source>
</evidence>
<dbReference type="Proteomes" id="UP000028582">
    <property type="component" value="Unassembled WGS sequence"/>
</dbReference>
<sequence>MDAGERWMEGEDVAEEELRLLEAMANVSTAMQQFNQVLAKLNRQTVELSKELGTAERQLNALYLPFQAAIYEMQSSTNRRRTTLSVPTVTSVATPEAQRTEL</sequence>
<organism evidence="3 4">
    <name type="scientific">Phytophthora nicotianae P1976</name>
    <dbReference type="NCBI Taxonomy" id="1317066"/>
    <lineage>
        <taxon>Eukaryota</taxon>
        <taxon>Sar</taxon>
        <taxon>Stramenopiles</taxon>
        <taxon>Oomycota</taxon>
        <taxon>Peronosporomycetes</taxon>
        <taxon>Peronosporales</taxon>
        <taxon>Peronosporaceae</taxon>
        <taxon>Phytophthora</taxon>
    </lineage>
</organism>
<comment type="caution">
    <text evidence="3">The sequence shown here is derived from an EMBL/GenBank/DDBJ whole genome shotgun (WGS) entry which is preliminary data.</text>
</comment>
<evidence type="ECO:0000256" key="1">
    <source>
        <dbReference type="SAM" id="Coils"/>
    </source>
</evidence>
<reference evidence="3 4" key="1">
    <citation type="submission" date="2013-11" db="EMBL/GenBank/DDBJ databases">
        <title>The Genome Sequence of Phytophthora parasitica P1976.</title>
        <authorList>
            <consortium name="The Broad Institute Genomics Platform"/>
            <person name="Russ C."/>
            <person name="Tyler B."/>
            <person name="Panabieres F."/>
            <person name="Shan W."/>
            <person name="Tripathy S."/>
            <person name="Grunwald N."/>
            <person name="Machado M."/>
            <person name="Johnson C.S."/>
            <person name="Walker B."/>
            <person name="Young S."/>
            <person name="Zeng Q."/>
            <person name="Gargeya S."/>
            <person name="Fitzgerald M."/>
            <person name="Haas B."/>
            <person name="Abouelleil A."/>
            <person name="Allen A.W."/>
            <person name="Alvarado L."/>
            <person name="Arachchi H.M."/>
            <person name="Berlin A.M."/>
            <person name="Chapman S.B."/>
            <person name="Gainer-Dewar J."/>
            <person name="Goldberg J."/>
            <person name="Griggs A."/>
            <person name="Gujja S."/>
            <person name="Hansen M."/>
            <person name="Howarth C."/>
            <person name="Imamovic A."/>
            <person name="Ireland A."/>
            <person name="Larimer J."/>
            <person name="McCowan C."/>
            <person name="Murphy C."/>
            <person name="Pearson M."/>
            <person name="Poon T.W."/>
            <person name="Priest M."/>
            <person name="Roberts A."/>
            <person name="Saif S."/>
            <person name="Shea T."/>
            <person name="Sisk P."/>
            <person name="Sykes S."/>
            <person name="Wortman J."/>
            <person name="Nusbaum C."/>
            <person name="Birren B."/>
        </authorList>
    </citation>
    <scope>NUCLEOTIDE SEQUENCE [LARGE SCALE GENOMIC DNA]</scope>
    <source>
        <strain evidence="3 4">P1976</strain>
    </source>
</reference>
<dbReference type="AlphaFoldDB" id="A0A080ZXF4"/>
<proteinExistence type="predicted"/>
<feature type="region of interest" description="Disordered" evidence="2">
    <location>
        <begin position="77"/>
        <end position="102"/>
    </location>
</feature>
<keyword evidence="1" id="KW-0175">Coiled coil</keyword>
<protein>
    <submittedName>
        <fullName evidence="3">Uncharacterized protein</fullName>
    </submittedName>
</protein>
<accession>A0A080ZXF4</accession>
<evidence type="ECO:0000256" key="2">
    <source>
        <dbReference type="SAM" id="MobiDB-lite"/>
    </source>
</evidence>
<feature type="coiled-coil region" evidence="1">
    <location>
        <begin position="24"/>
        <end position="58"/>
    </location>
</feature>
<name>A0A080ZXF4_PHYNI</name>
<dbReference type="OrthoDB" id="74134at2759"/>